<dbReference type="STRING" id="1908260.BKK50_11480"/>
<feature type="domain" description="4'-phosphopantetheinyl transferase" evidence="3">
    <location>
        <begin position="109"/>
        <end position="172"/>
    </location>
</feature>
<evidence type="ECO:0000313" key="4">
    <source>
        <dbReference type="EMBL" id="OOF38657.1"/>
    </source>
</evidence>
<gene>
    <name evidence="4" type="ORF">BKK50_11480</name>
</gene>
<comment type="caution">
    <text evidence="4">The sequence shown here is derived from an EMBL/GenBank/DDBJ whole genome shotgun (WGS) entry which is preliminary data.</text>
</comment>
<dbReference type="SUPFAM" id="SSF56214">
    <property type="entry name" value="4'-phosphopantetheinyl transferase"/>
    <property type="match status" value="2"/>
</dbReference>
<evidence type="ECO:0000313" key="5">
    <source>
        <dbReference type="Proteomes" id="UP000189433"/>
    </source>
</evidence>
<dbReference type="PANTHER" id="PTHR12215">
    <property type="entry name" value="PHOSPHOPANTETHEINE TRANSFERASE"/>
    <property type="match status" value="1"/>
</dbReference>
<keyword evidence="5" id="KW-1185">Reference proteome</keyword>
<organism evidence="4 5">
    <name type="scientific">Rodentibacter rarus</name>
    <dbReference type="NCBI Taxonomy" id="1908260"/>
    <lineage>
        <taxon>Bacteria</taxon>
        <taxon>Pseudomonadati</taxon>
        <taxon>Pseudomonadota</taxon>
        <taxon>Gammaproteobacteria</taxon>
        <taxon>Pasteurellales</taxon>
        <taxon>Pasteurellaceae</taxon>
        <taxon>Rodentibacter</taxon>
    </lineage>
</organism>
<dbReference type="GO" id="GO:0005829">
    <property type="term" value="C:cytosol"/>
    <property type="evidence" value="ECO:0007669"/>
    <property type="project" value="TreeGrafter"/>
</dbReference>
<dbReference type="GO" id="GO:0008897">
    <property type="term" value="F:holo-[acyl-carrier-protein] synthase activity"/>
    <property type="evidence" value="ECO:0007669"/>
    <property type="project" value="InterPro"/>
</dbReference>
<accession>A0A1V3IEE2</accession>
<reference evidence="4 5" key="1">
    <citation type="submission" date="2016-10" db="EMBL/GenBank/DDBJ databases">
        <title>Rodentibacter gen. nov. and new species.</title>
        <authorList>
            <person name="Christensen H."/>
        </authorList>
    </citation>
    <scope>NUCLEOTIDE SEQUENCE [LARGE SCALE GENOMIC DNA]</scope>
    <source>
        <strain evidence="4 5">CCUG17206</strain>
    </source>
</reference>
<sequence length="235" mass="27438">MTTFIAYANIHQPYPFHDIPTEQVPEQLLVSTTQQERVQQRHQCRRLAHFLLWQLLKRAGRDTALLGNIQRTKSGRPYFPYEGIDFNMSHSADWVAVILAINPERQNVVGIDIEFPKSRDFPALMAHFAPQEEVAWFEQQTNAESAFYRCWCLREAVLKSQGVGIVKLSEVRHLPYEKKIFSQHCPPGELFFSETLPFYFAAFTNQRQNQPHFFGWEGKTLIPQKLSPIIRYEVN</sequence>
<dbReference type="Pfam" id="PF01648">
    <property type="entry name" value="ACPS"/>
    <property type="match status" value="1"/>
</dbReference>
<protein>
    <submittedName>
        <fullName evidence="4">4'-phosphopantetheinyl transferase</fullName>
    </submittedName>
</protein>
<comment type="similarity">
    <text evidence="1">Belongs to the P-Pant transferase superfamily. Gsp/Sfp/HetI/AcpT family.</text>
</comment>
<dbReference type="OrthoDB" id="9808281at2"/>
<keyword evidence="2 4" id="KW-0808">Transferase</keyword>
<dbReference type="EMBL" id="MLHJ01000142">
    <property type="protein sequence ID" value="OOF38657.1"/>
    <property type="molecule type" value="Genomic_DNA"/>
</dbReference>
<evidence type="ECO:0000256" key="1">
    <source>
        <dbReference type="ARBA" id="ARBA00010990"/>
    </source>
</evidence>
<dbReference type="Gene3D" id="3.90.470.20">
    <property type="entry name" value="4'-phosphopantetheinyl transferase domain"/>
    <property type="match status" value="2"/>
</dbReference>
<dbReference type="PANTHER" id="PTHR12215:SF10">
    <property type="entry name" value="L-AMINOADIPATE-SEMIALDEHYDE DEHYDROGENASE-PHOSPHOPANTETHEINYL TRANSFERASE"/>
    <property type="match status" value="1"/>
</dbReference>
<dbReference type="InterPro" id="IPR037143">
    <property type="entry name" value="4-PPantetheinyl_Trfase_dom_sf"/>
</dbReference>
<dbReference type="GO" id="GO:0019878">
    <property type="term" value="P:lysine biosynthetic process via aminoadipic acid"/>
    <property type="evidence" value="ECO:0007669"/>
    <property type="project" value="TreeGrafter"/>
</dbReference>
<dbReference type="InterPro" id="IPR008278">
    <property type="entry name" value="4-PPantetheinyl_Trfase_dom"/>
</dbReference>
<dbReference type="AlphaFoldDB" id="A0A1V3IEE2"/>
<dbReference type="Proteomes" id="UP000189433">
    <property type="component" value="Unassembled WGS sequence"/>
</dbReference>
<dbReference type="RefSeq" id="WP_077418336.1">
    <property type="nucleotide sequence ID" value="NZ_MLHJ01000142.1"/>
</dbReference>
<evidence type="ECO:0000259" key="3">
    <source>
        <dbReference type="Pfam" id="PF01648"/>
    </source>
</evidence>
<proteinExistence type="inferred from homology"/>
<evidence type="ECO:0000256" key="2">
    <source>
        <dbReference type="ARBA" id="ARBA00022679"/>
    </source>
</evidence>
<dbReference type="GO" id="GO:0000287">
    <property type="term" value="F:magnesium ion binding"/>
    <property type="evidence" value="ECO:0007669"/>
    <property type="project" value="InterPro"/>
</dbReference>
<name>A0A1V3IEE2_9PAST</name>
<dbReference type="InterPro" id="IPR050559">
    <property type="entry name" value="P-Pant_transferase_sf"/>
</dbReference>